<dbReference type="PANTHER" id="PTHR13948">
    <property type="entry name" value="RNA-BINDING PROTEIN"/>
    <property type="match status" value="1"/>
</dbReference>
<proteinExistence type="predicted"/>
<name>A0AAV5GMZ6_9BASI</name>
<evidence type="ECO:0000259" key="6">
    <source>
        <dbReference type="PROSITE" id="PS50102"/>
    </source>
</evidence>
<dbReference type="GO" id="GO:0003723">
    <property type="term" value="F:RNA binding"/>
    <property type="evidence" value="ECO:0007669"/>
    <property type="project" value="UniProtKB-UniRule"/>
</dbReference>
<evidence type="ECO:0000256" key="5">
    <source>
        <dbReference type="SAM" id="MobiDB-lite"/>
    </source>
</evidence>
<dbReference type="InterPro" id="IPR000467">
    <property type="entry name" value="G_patch_dom"/>
</dbReference>
<feature type="compositionally biased region" description="Gly residues" evidence="5">
    <location>
        <begin position="36"/>
        <end position="46"/>
    </location>
</feature>
<feature type="region of interest" description="Disordered" evidence="5">
    <location>
        <begin position="1"/>
        <end position="147"/>
    </location>
</feature>
<feature type="compositionally biased region" description="Basic and acidic residues" evidence="5">
    <location>
        <begin position="47"/>
        <end position="56"/>
    </location>
</feature>
<dbReference type="InterPro" id="IPR000504">
    <property type="entry name" value="RRM_dom"/>
</dbReference>
<keyword evidence="2 4" id="KW-0694">RNA-binding</keyword>
<comment type="subcellular location">
    <subcellularLocation>
        <location evidence="1">Nucleus</location>
    </subcellularLocation>
</comment>
<feature type="compositionally biased region" description="Basic and acidic residues" evidence="5">
    <location>
        <begin position="737"/>
        <end position="746"/>
    </location>
</feature>
<feature type="compositionally biased region" description="Basic and acidic residues" evidence="5">
    <location>
        <begin position="706"/>
        <end position="724"/>
    </location>
</feature>
<keyword evidence="9" id="KW-1185">Reference proteome</keyword>
<evidence type="ECO:0000313" key="9">
    <source>
        <dbReference type="Proteomes" id="UP001342314"/>
    </source>
</evidence>
<dbReference type="SUPFAM" id="SSF54928">
    <property type="entry name" value="RNA-binding domain, RBD"/>
    <property type="match status" value="1"/>
</dbReference>
<evidence type="ECO:0000256" key="4">
    <source>
        <dbReference type="PROSITE-ProRule" id="PRU00176"/>
    </source>
</evidence>
<feature type="compositionally biased region" description="Basic and acidic residues" evidence="5">
    <location>
        <begin position="9"/>
        <end position="35"/>
    </location>
</feature>
<dbReference type="SMART" id="SM00360">
    <property type="entry name" value="RRM"/>
    <property type="match status" value="2"/>
</dbReference>
<evidence type="ECO:0000313" key="8">
    <source>
        <dbReference type="EMBL" id="GJN90911.1"/>
    </source>
</evidence>
<feature type="domain" description="RRM" evidence="6">
    <location>
        <begin position="152"/>
        <end position="241"/>
    </location>
</feature>
<feature type="compositionally biased region" description="Low complexity" evidence="5">
    <location>
        <begin position="692"/>
        <end position="705"/>
    </location>
</feature>
<dbReference type="PANTHER" id="PTHR13948:SF3">
    <property type="entry name" value="FI21118P1"/>
    <property type="match status" value="1"/>
</dbReference>
<dbReference type="Gene3D" id="3.30.70.330">
    <property type="match status" value="2"/>
</dbReference>
<accession>A0AAV5GMZ6</accession>
<organism evidence="8 9">
    <name type="scientific">Rhodotorula paludigena</name>
    <dbReference type="NCBI Taxonomy" id="86838"/>
    <lineage>
        <taxon>Eukaryota</taxon>
        <taxon>Fungi</taxon>
        <taxon>Dikarya</taxon>
        <taxon>Basidiomycota</taxon>
        <taxon>Pucciniomycotina</taxon>
        <taxon>Microbotryomycetes</taxon>
        <taxon>Sporidiobolales</taxon>
        <taxon>Sporidiobolaceae</taxon>
        <taxon>Rhodotorula</taxon>
    </lineage>
</organism>
<dbReference type="PROSITE" id="PS50102">
    <property type="entry name" value="RRM"/>
    <property type="match status" value="2"/>
</dbReference>
<dbReference type="Pfam" id="PF01585">
    <property type="entry name" value="G-patch"/>
    <property type="match status" value="1"/>
</dbReference>
<dbReference type="GO" id="GO:0000398">
    <property type="term" value="P:mRNA splicing, via spliceosome"/>
    <property type="evidence" value="ECO:0007669"/>
    <property type="project" value="TreeGrafter"/>
</dbReference>
<feature type="domain" description="RRM" evidence="6">
    <location>
        <begin position="284"/>
        <end position="377"/>
    </location>
</feature>
<sequence length="834" mass="86797">MSGYNDPYRYPREEHRGRDSPYRDERGGGRGEGERGGYGGGGYGQGGHRDYRDDRGYGGGGGRGRGWDDDGRDHKRGRYEDYDRPRGDNRSPFPPSGHATPPAPHGYSSYGQPVYPHQAHPSGHEQPRDGRAGSQPAAGGARKPVVPEAPSSSVILLGLPLHVNDALLRQFLEDMGASIDTTTVIFDRTTQTSKGFGFAKFSSVEHARAFVEPNFPSIPWREHGAPGQSDGMRIKINYSQKTGGWREDQGATARLTEDQRKAEGAQQGFYVNDGTKDIGTKPRNMLLLRGIDPLTSEEDILSALVRVGGRASQALAKGGIKRVMIVKDRASRSSWGFAFVEFDDLASDVLAAAFTPTLHPTGFRIRNSIVAASYAHENSFVPVYSPSAWSFRGDGNALSIYWDEKGFTQPYVPPPPPKQEDVMRNVPKGPRAHVEAEVDADMAAFFDDLEADLPPGAAEELLAAGPAETADPSAAAAAAPTLAPPAAALPPPGSVAPISIKPISAVPPAASASAVSSASASRPDTTVKSSAPPAAPAAAAPAAASASAVPLGGKEKKSDLIVSRKAAPNIAKWNVKAKEIRSDAPSPAAKPKAGAADAGPAAASAAASTSTTPQSSATMTSAPSAAATAAPAAAAGAVAFDDPEFEHGDPVSFVCLLCQRQFKSTNLAKPDVVAACATRKADKLKKHAAAAAASASTEPAAPSKPKYVDRAAARREALGQDDSHGLGGAGAGKKRKFDGPEKEDKAVVVPPNQNGLEESNAGRKMLEKMGWTAGGGLGASGDGRVDAVQAHQFQAGAGLGATKGVAVGSEDATTSMTYAERMREKAARRFEGAS</sequence>
<dbReference type="Pfam" id="PF00076">
    <property type="entry name" value="RRM_1"/>
    <property type="match status" value="1"/>
</dbReference>
<dbReference type="InterPro" id="IPR012677">
    <property type="entry name" value="Nucleotide-bd_a/b_plait_sf"/>
</dbReference>
<dbReference type="PROSITE" id="PS50174">
    <property type="entry name" value="G_PATCH"/>
    <property type="match status" value="1"/>
</dbReference>
<evidence type="ECO:0008006" key="10">
    <source>
        <dbReference type="Google" id="ProtNLM"/>
    </source>
</evidence>
<dbReference type="GO" id="GO:0005634">
    <property type="term" value="C:nucleus"/>
    <property type="evidence" value="ECO:0007669"/>
    <property type="project" value="UniProtKB-SubCell"/>
</dbReference>
<keyword evidence="3" id="KW-0539">Nucleus</keyword>
<gene>
    <name evidence="8" type="ORF">Rhopal_003925-T1</name>
</gene>
<dbReference type="AlphaFoldDB" id="A0AAV5GMZ6"/>
<dbReference type="EMBL" id="BQKY01000007">
    <property type="protein sequence ID" value="GJN90911.1"/>
    <property type="molecule type" value="Genomic_DNA"/>
</dbReference>
<protein>
    <recommendedName>
        <fullName evidence="10">G-patch domain-containing protein</fullName>
    </recommendedName>
</protein>
<evidence type="ECO:0000256" key="2">
    <source>
        <dbReference type="ARBA" id="ARBA00022884"/>
    </source>
</evidence>
<dbReference type="InterPro" id="IPR035979">
    <property type="entry name" value="RBD_domain_sf"/>
</dbReference>
<evidence type="ECO:0000259" key="7">
    <source>
        <dbReference type="PROSITE" id="PS50174"/>
    </source>
</evidence>
<comment type="caution">
    <text evidence="8">The sequence shown here is derived from an EMBL/GenBank/DDBJ whole genome shotgun (WGS) entry which is preliminary data.</text>
</comment>
<feature type="region of interest" description="Disordered" evidence="5">
    <location>
        <begin position="581"/>
        <end position="622"/>
    </location>
</feature>
<dbReference type="Proteomes" id="UP001342314">
    <property type="component" value="Unassembled WGS sequence"/>
</dbReference>
<feature type="compositionally biased region" description="Basic and acidic residues" evidence="5">
    <location>
        <begin position="122"/>
        <end position="131"/>
    </location>
</feature>
<reference evidence="8 9" key="1">
    <citation type="submission" date="2021-12" db="EMBL/GenBank/DDBJ databases">
        <title>High titer production of polyol ester of fatty acids by Rhodotorula paludigena BS15 towards product separation-free biomass refinery.</title>
        <authorList>
            <person name="Mano J."/>
            <person name="Ono H."/>
            <person name="Tanaka T."/>
            <person name="Naito K."/>
            <person name="Sushida H."/>
            <person name="Ike M."/>
            <person name="Tokuyasu K."/>
            <person name="Kitaoka M."/>
        </authorList>
    </citation>
    <scope>NUCLEOTIDE SEQUENCE [LARGE SCALE GENOMIC DNA]</scope>
    <source>
        <strain evidence="8 9">BS15</strain>
    </source>
</reference>
<feature type="domain" description="G-patch" evidence="7">
    <location>
        <begin position="758"/>
        <end position="804"/>
    </location>
</feature>
<feature type="region of interest" description="Disordered" evidence="5">
    <location>
        <begin position="517"/>
        <end position="536"/>
    </location>
</feature>
<evidence type="ECO:0000256" key="3">
    <source>
        <dbReference type="ARBA" id="ARBA00023242"/>
    </source>
</evidence>
<feature type="compositionally biased region" description="Low complexity" evidence="5">
    <location>
        <begin position="583"/>
        <end position="622"/>
    </location>
</feature>
<dbReference type="SMART" id="SM00443">
    <property type="entry name" value="G_patch"/>
    <property type="match status" value="1"/>
</dbReference>
<feature type="region of interest" description="Disordered" evidence="5">
    <location>
        <begin position="692"/>
        <end position="759"/>
    </location>
</feature>
<feature type="compositionally biased region" description="Basic and acidic residues" evidence="5">
    <location>
        <begin position="65"/>
        <end position="89"/>
    </location>
</feature>
<evidence type="ECO:0000256" key="1">
    <source>
        <dbReference type="ARBA" id="ARBA00004123"/>
    </source>
</evidence>